<protein>
    <recommendedName>
        <fullName evidence="4">ESAT-6 protein secretion system EspG family protein</fullName>
    </recommendedName>
</protein>
<dbReference type="RefSeq" id="WP_148077000.1">
    <property type="nucleotide sequence ID" value="NZ_RKHO01000001.1"/>
</dbReference>
<name>A0A3N2CTV8_9ACTN</name>
<feature type="region of interest" description="Disordered" evidence="1">
    <location>
        <begin position="269"/>
        <end position="300"/>
    </location>
</feature>
<evidence type="ECO:0000313" key="3">
    <source>
        <dbReference type="Proteomes" id="UP000281738"/>
    </source>
</evidence>
<evidence type="ECO:0008006" key="4">
    <source>
        <dbReference type="Google" id="ProtNLM"/>
    </source>
</evidence>
<dbReference type="Proteomes" id="UP000281738">
    <property type="component" value="Unassembled WGS sequence"/>
</dbReference>
<accession>A0A3N2CTV8</accession>
<proteinExistence type="predicted"/>
<gene>
    <name evidence="2" type="ORF">EDD33_1827</name>
</gene>
<organism evidence="2 3">
    <name type="scientific">Nocardioides aurantiacus</name>
    <dbReference type="NCBI Taxonomy" id="86796"/>
    <lineage>
        <taxon>Bacteria</taxon>
        <taxon>Bacillati</taxon>
        <taxon>Actinomycetota</taxon>
        <taxon>Actinomycetes</taxon>
        <taxon>Propionibacteriales</taxon>
        <taxon>Nocardioidaceae</taxon>
        <taxon>Nocardioides</taxon>
    </lineage>
</organism>
<dbReference type="OrthoDB" id="3775282at2"/>
<evidence type="ECO:0000313" key="2">
    <source>
        <dbReference type="EMBL" id="ROR90970.1"/>
    </source>
</evidence>
<evidence type="ECO:0000256" key="1">
    <source>
        <dbReference type="SAM" id="MobiDB-lite"/>
    </source>
</evidence>
<dbReference type="AlphaFoldDB" id="A0A3N2CTV8"/>
<sequence length="350" mass="36719">MSIINLTDEAAGTDGSASRDEVQFRVALTLTELKFLADQVGLRLPFGAEARPVSAMEARLSRLGGRGTGGANGDDAADVMAALPDARTSLSTRGLITDTSNEPDGGDGTDTSVVLAPALVQILALLALPEIAVDMDVTYDQDGAPVRLRVYHHAAGDQVATLASANGIVWETALIESADWSRELARVATPPGGDPAASDDVAAGVSLPFPLLTVGCELIETGRRDLLPSLLDTHDGQVRRDGRDLTVEETTQVLDAVAASHGRLRALITRPAQPEPETTETKGGSDAGPQPRATEPNSPRAGVVSWVLLANGWRALRPRGNNKDPRVLITAETPESLTTDISRVVAEVLP</sequence>
<dbReference type="EMBL" id="RKHO01000001">
    <property type="protein sequence ID" value="ROR90970.1"/>
    <property type="molecule type" value="Genomic_DNA"/>
</dbReference>
<reference evidence="2 3" key="1">
    <citation type="submission" date="2018-11" db="EMBL/GenBank/DDBJ databases">
        <title>Sequencing the genomes of 1000 actinobacteria strains.</title>
        <authorList>
            <person name="Klenk H.-P."/>
        </authorList>
    </citation>
    <scope>NUCLEOTIDE SEQUENCE [LARGE SCALE GENOMIC DNA]</scope>
    <source>
        <strain evidence="2 3">DSM 12652</strain>
    </source>
</reference>
<comment type="caution">
    <text evidence="2">The sequence shown here is derived from an EMBL/GenBank/DDBJ whole genome shotgun (WGS) entry which is preliminary data.</text>
</comment>
<keyword evidence="3" id="KW-1185">Reference proteome</keyword>